<comment type="caution">
    <text evidence="2">The sequence shown here is derived from an EMBL/GenBank/DDBJ whole genome shotgun (WGS) entry which is preliminary data.</text>
</comment>
<dbReference type="CDD" id="cd03024">
    <property type="entry name" value="DsbA_FrnE"/>
    <property type="match status" value="1"/>
</dbReference>
<dbReference type="InterPro" id="IPR036249">
    <property type="entry name" value="Thioredoxin-like_sf"/>
</dbReference>
<dbReference type="SUPFAM" id="SSF52833">
    <property type="entry name" value="Thioredoxin-like"/>
    <property type="match status" value="1"/>
</dbReference>
<dbReference type="InterPro" id="IPR001853">
    <property type="entry name" value="DSBA-like_thioredoxin_dom"/>
</dbReference>
<feature type="domain" description="DSBA-like thioredoxin" evidence="1">
    <location>
        <begin position="3"/>
        <end position="203"/>
    </location>
</feature>
<evidence type="ECO:0000313" key="3">
    <source>
        <dbReference type="Proteomes" id="UP001562065"/>
    </source>
</evidence>
<reference evidence="2 3" key="1">
    <citation type="submission" date="2024-07" db="EMBL/GenBank/DDBJ databases">
        <authorList>
            <person name="Ren Q."/>
        </authorList>
    </citation>
    <scope>NUCLEOTIDE SEQUENCE [LARGE SCALE GENOMIC DNA]</scope>
    <source>
        <strain evidence="2 3">REN37</strain>
    </source>
</reference>
<dbReference type="Proteomes" id="UP001562065">
    <property type="component" value="Unassembled WGS sequence"/>
</dbReference>
<name>A0ABV4AFA3_9GAMM</name>
<dbReference type="RefSeq" id="WP_369454419.1">
    <property type="nucleotide sequence ID" value="NZ_JBGCUO010000001.1"/>
</dbReference>
<sequence>MEIEVWSDVICPFCYIGKRKLEVALEQTGISATLHWRSFELNPMAPPSYGIGLLELFTGHYGMSQEQALGLLHHEEREAQRMGLAFDWQAAQPGSTFHAHRLLKLAASQGLADAVQERFMRAYFSEGARIGDAAVLQQLAEEAGLAADTVASVLQGREYTQDVRADQRRAQELGIRGVPYFLINGQVAVSGAREVADFVDVLQSQRSPDTAGEQCADGRCDLPS</sequence>
<organism evidence="2 3">
    <name type="scientific">Isoalcanivorax beigongshangi</name>
    <dbReference type="NCBI Taxonomy" id="3238810"/>
    <lineage>
        <taxon>Bacteria</taxon>
        <taxon>Pseudomonadati</taxon>
        <taxon>Pseudomonadota</taxon>
        <taxon>Gammaproteobacteria</taxon>
        <taxon>Oceanospirillales</taxon>
        <taxon>Alcanivoracaceae</taxon>
        <taxon>Isoalcanivorax</taxon>
    </lineage>
</organism>
<accession>A0ABV4AFA3</accession>
<dbReference type="EMBL" id="JBGCUO010000001">
    <property type="protein sequence ID" value="MEY1661173.1"/>
    <property type="molecule type" value="Genomic_DNA"/>
</dbReference>
<evidence type="ECO:0000259" key="1">
    <source>
        <dbReference type="Pfam" id="PF01323"/>
    </source>
</evidence>
<gene>
    <name evidence="2" type="ORF">AB5I84_03320</name>
</gene>
<protein>
    <submittedName>
        <fullName evidence="2">DsbA family oxidoreductase</fullName>
    </submittedName>
</protein>
<evidence type="ECO:0000313" key="2">
    <source>
        <dbReference type="EMBL" id="MEY1661173.1"/>
    </source>
</evidence>
<dbReference type="Gene3D" id="3.40.30.10">
    <property type="entry name" value="Glutaredoxin"/>
    <property type="match status" value="1"/>
</dbReference>
<keyword evidence="3" id="KW-1185">Reference proteome</keyword>
<dbReference type="Pfam" id="PF01323">
    <property type="entry name" value="DSBA"/>
    <property type="match status" value="1"/>
</dbReference>
<dbReference type="PANTHER" id="PTHR13887">
    <property type="entry name" value="GLUTATHIONE S-TRANSFERASE KAPPA"/>
    <property type="match status" value="1"/>
</dbReference>
<proteinExistence type="predicted"/>
<dbReference type="PANTHER" id="PTHR13887:SF41">
    <property type="entry name" value="THIOREDOXIN SUPERFAMILY PROTEIN"/>
    <property type="match status" value="1"/>
</dbReference>